<evidence type="ECO:0000256" key="8">
    <source>
        <dbReference type="SAM" id="Phobius"/>
    </source>
</evidence>
<comment type="caution">
    <text evidence="10">The sequence shown here is derived from an EMBL/GenBank/DDBJ whole genome shotgun (WGS) entry which is preliminary data.</text>
</comment>
<dbReference type="GO" id="GO:0005886">
    <property type="term" value="C:plasma membrane"/>
    <property type="evidence" value="ECO:0007669"/>
    <property type="project" value="UniProtKB-SubCell"/>
</dbReference>
<dbReference type="Gene3D" id="1.20.1720.10">
    <property type="entry name" value="Multidrug resistance protein D"/>
    <property type="match status" value="1"/>
</dbReference>
<sequence length="486" mass="52864">MKPEEQAQTVRFWPIMIAIFFGTFLAVLANTTVNVAIPMLMDHFQSPLSSIQWTMTGFMLMTGTVAPLVGYLGDRFSYKKLYVTALVGFTLFSGLCAFAWDSSSLIVFRMLQGSFSGLVMPATMTIIYQVIPREKQPFAMSLWSLSAMLAPAVGPTLSGFLIDAFSWQWLFLMNVPIGVVAIVMVLWLVPYYKMNVPKSFDAFGLVTVVVGSLSLLIAFSEGHNWGWTSARLLGLTGFGAIALLLFIRRQLRSDQPLLQLRILRNTRYSTSLLLSSIITVGLYAGSFLTPLFLQTIQQATPLEAGLILLPSSMVMALMMPITGKLYVKVGPFWLILAGVALIALGTYEMGRLSVDVSHGYVMFWMSVRNIGVALSTMPSNNAGMMSVPRELSGQASSINNWVRQVIASFSIGLFSSMLASRTASHAGALAAAGTDGLPAVQLQSFTLGVNDVYMLATVIMILCIPLVFLLRRNAAGTSATGVRTNA</sequence>
<dbReference type="InterPro" id="IPR036259">
    <property type="entry name" value="MFS_trans_sf"/>
</dbReference>
<evidence type="ECO:0000259" key="9">
    <source>
        <dbReference type="PROSITE" id="PS50850"/>
    </source>
</evidence>
<gene>
    <name evidence="10" type="ORF">DQG23_20030</name>
</gene>
<feature type="transmembrane region" description="Helical" evidence="8">
    <location>
        <begin position="106"/>
        <end position="130"/>
    </location>
</feature>
<feature type="transmembrane region" description="Helical" evidence="8">
    <location>
        <begin position="168"/>
        <end position="188"/>
    </location>
</feature>
<comment type="subcellular location">
    <subcellularLocation>
        <location evidence="1">Cell membrane</location>
        <topology evidence="1">Multi-pass membrane protein</topology>
    </subcellularLocation>
</comment>
<feature type="transmembrane region" description="Helical" evidence="8">
    <location>
        <begin position="268"/>
        <end position="293"/>
    </location>
</feature>
<accession>A0A329MH68</accession>
<dbReference type="InterPro" id="IPR011701">
    <property type="entry name" value="MFS"/>
</dbReference>
<feature type="transmembrane region" description="Helical" evidence="8">
    <location>
        <begin position="81"/>
        <end position="100"/>
    </location>
</feature>
<dbReference type="PANTHER" id="PTHR42718:SF9">
    <property type="entry name" value="MAJOR FACILITATOR SUPERFAMILY MULTIDRUG TRANSPORTER MFSC"/>
    <property type="match status" value="1"/>
</dbReference>
<dbReference type="Pfam" id="PF07690">
    <property type="entry name" value="MFS_1"/>
    <property type="match status" value="1"/>
</dbReference>
<organism evidence="10 11">
    <name type="scientific">Paenibacillus contaminans</name>
    <dbReference type="NCBI Taxonomy" id="450362"/>
    <lineage>
        <taxon>Bacteria</taxon>
        <taxon>Bacillati</taxon>
        <taxon>Bacillota</taxon>
        <taxon>Bacilli</taxon>
        <taxon>Bacillales</taxon>
        <taxon>Paenibacillaceae</taxon>
        <taxon>Paenibacillus</taxon>
    </lineage>
</organism>
<evidence type="ECO:0000313" key="11">
    <source>
        <dbReference type="Proteomes" id="UP000250369"/>
    </source>
</evidence>
<feature type="transmembrane region" description="Helical" evidence="8">
    <location>
        <begin position="452"/>
        <end position="470"/>
    </location>
</feature>
<dbReference type="PROSITE" id="PS50850">
    <property type="entry name" value="MFS"/>
    <property type="match status" value="1"/>
</dbReference>
<evidence type="ECO:0000256" key="3">
    <source>
        <dbReference type="ARBA" id="ARBA00022448"/>
    </source>
</evidence>
<dbReference type="PANTHER" id="PTHR42718">
    <property type="entry name" value="MAJOR FACILITATOR SUPERFAMILY MULTIDRUG TRANSPORTER MFSC"/>
    <property type="match status" value="1"/>
</dbReference>
<dbReference type="GO" id="GO:0022857">
    <property type="term" value="F:transmembrane transporter activity"/>
    <property type="evidence" value="ECO:0007669"/>
    <property type="project" value="InterPro"/>
</dbReference>
<keyword evidence="3" id="KW-0813">Transport</keyword>
<keyword evidence="6 8" id="KW-1133">Transmembrane helix</keyword>
<evidence type="ECO:0000256" key="4">
    <source>
        <dbReference type="ARBA" id="ARBA00022475"/>
    </source>
</evidence>
<feature type="transmembrane region" description="Helical" evidence="8">
    <location>
        <begin position="12"/>
        <end position="31"/>
    </location>
</feature>
<evidence type="ECO:0000256" key="1">
    <source>
        <dbReference type="ARBA" id="ARBA00004651"/>
    </source>
</evidence>
<evidence type="ECO:0000256" key="2">
    <source>
        <dbReference type="ARBA" id="ARBA00008537"/>
    </source>
</evidence>
<dbReference type="OrthoDB" id="9816041at2"/>
<evidence type="ECO:0000313" key="10">
    <source>
        <dbReference type="EMBL" id="RAV19291.1"/>
    </source>
</evidence>
<feature type="transmembrane region" description="Helical" evidence="8">
    <location>
        <begin position="200"/>
        <end position="219"/>
    </location>
</feature>
<feature type="transmembrane region" description="Helical" evidence="8">
    <location>
        <begin position="325"/>
        <end position="347"/>
    </location>
</feature>
<dbReference type="RefSeq" id="WP_113032656.1">
    <property type="nucleotide sequence ID" value="NZ_QMFB01000012.1"/>
</dbReference>
<evidence type="ECO:0000256" key="7">
    <source>
        <dbReference type="ARBA" id="ARBA00023136"/>
    </source>
</evidence>
<keyword evidence="5 8" id="KW-0812">Transmembrane</keyword>
<dbReference type="Proteomes" id="UP000250369">
    <property type="component" value="Unassembled WGS sequence"/>
</dbReference>
<dbReference type="EMBL" id="QMFB01000012">
    <property type="protein sequence ID" value="RAV19291.1"/>
    <property type="molecule type" value="Genomic_DNA"/>
</dbReference>
<dbReference type="InterPro" id="IPR004638">
    <property type="entry name" value="EmrB-like"/>
</dbReference>
<keyword evidence="7 8" id="KW-0472">Membrane</keyword>
<evidence type="ECO:0000256" key="5">
    <source>
        <dbReference type="ARBA" id="ARBA00022692"/>
    </source>
</evidence>
<dbReference type="NCBIfam" id="TIGR00711">
    <property type="entry name" value="efflux_EmrB"/>
    <property type="match status" value="1"/>
</dbReference>
<feature type="transmembrane region" description="Helical" evidence="8">
    <location>
        <begin position="299"/>
        <end position="318"/>
    </location>
</feature>
<feature type="transmembrane region" description="Helical" evidence="8">
    <location>
        <begin position="142"/>
        <end position="162"/>
    </location>
</feature>
<proteinExistence type="inferred from homology"/>
<evidence type="ECO:0000256" key="6">
    <source>
        <dbReference type="ARBA" id="ARBA00022989"/>
    </source>
</evidence>
<reference evidence="10 11" key="1">
    <citation type="journal article" date="2009" name="Int. J. Syst. Evol. Microbiol.">
        <title>Paenibacillus contaminans sp. nov., isolated from a contaminated laboratory plate.</title>
        <authorList>
            <person name="Chou J.H."/>
            <person name="Lee J.H."/>
            <person name="Lin M.C."/>
            <person name="Chang P.S."/>
            <person name="Arun A.B."/>
            <person name="Young C.C."/>
            <person name="Chen W.M."/>
        </authorList>
    </citation>
    <scope>NUCLEOTIDE SEQUENCE [LARGE SCALE GENOMIC DNA]</scope>
    <source>
        <strain evidence="10 11">CKOBP-6</strain>
    </source>
</reference>
<comment type="similarity">
    <text evidence="2">Belongs to the major facilitator superfamily. EmrB family.</text>
</comment>
<dbReference type="InterPro" id="IPR020846">
    <property type="entry name" value="MFS_dom"/>
</dbReference>
<feature type="domain" description="Major facilitator superfamily (MFS) profile" evidence="9">
    <location>
        <begin position="15"/>
        <end position="475"/>
    </location>
</feature>
<dbReference type="CDD" id="cd17503">
    <property type="entry name" value="MFS_LmrB_MDR_like"/>
    <property type="match status" value="1"/>
</dbReference>
<feature type="transmembrane region" description="Helical" evidence="8">
    <location>
        <begin position="51"/>
        <end position="69"/>
    </location>
</feature>
<feature type="transmembrane region" description="Helical" evidence="8">
    <location>
        <begin position="225"/>
        <end position="247"/>
    </location>
</feature>
<keyword evidence="4" id="KW-1003">Cell membrane</keyword>
<dbReference type="Gene3D" id="1.20.1250.20">
    <property type="entry name" value="MFS general substrate transporter like domains"/>
    <property type="match status" value="1"/>
</dbReference>
<dbReference type="AlphaFoldDB" id="A0A329MH68"/>
<protein>
    <submittedName>
        <fullName evidence="10">MFS transporter</fullName>
    </submittedName>
</protein>
<dbReference type="SUPFAM" id="SSF103473">
    <property type="entry name" value="MFS general substrate transporter"/>
    <property type="match status" value="1"/>
</dbReference>
<keyword evidence="11" id="KW-1185">Reference proteome</keyword>
<name>A0A329MH68_9BACL</name>